<evidence type="ECO:0000313" key="12">
    <source>
        <dbReference type="EMBL" id="MBB6456139.1"/>
    </source>
</evidence>
<dbReference type="InterPro" id="IPR045335">
    <property type="entry name" value="FtsQ_C_sf"/>
</dbReference>
<dbReference type="InterPro" id="IPR003494">
    <property type="entry name" value="SHS2_FtsA"/>
</dbReference>
<dbReference type="GO" id="GO:0090529">
    <property type="term" value="P:cell septum assembly"/>
    <property type="evidence" value="ECO:0007669"/>
    <property type="project" value="InterPro"/>
</dbReference>
<dbReference type="Gene3D" id="3.30.420.40">
    <property type="match status" value="1"/>
</dbReference>
<dbReference type="HAMAP" id="MF_02033">
    <property type="entry name" value="FtsA"/>
    <property type="match status" value="1"/>
</dbReference>
<evidence type="ECO:0000256" key="7">
    <source>
        <dbReference type="ARBA" id="ARBA00023306"/>
    </source>
</evidence>
<comment type="subcellular location">
    <subcellularLocation>
        <location evidence="8">Cell inner membrane</location>
        <topology evidence="8">Single-pass type II membrane protein</topology>
    </subcellularLocation>
    <subcellularLocation>
        <location evidence="9">Cell membrane</location>
        <topology evidence="9">Peripheral membrane protein</topology>
        <orientation evidence="9">Cytoplasmic side</orientation>
    </subcellularLocation>
    <subcellularLocation>
        <location evidence="1">Membrane</location>
    </subcellularLocation>
    <text evidence="8">Localizes to the division septum.</text>
    <text evidence="9">Localizes to the Z ring in an FtsZ-dependent manner. Targeted to the membrane through a conserved C-terminal amphipathic helix.</text>
</comment>
<comment type="similarity">
    <text evidence="9">Belongs to the FtsA/MreB family.</text>
</comment>
<evidence type="ECO:0000256" key="3">
    <source>
        <dbReference type="ARBA" id="ARBA00022618"/>
    </source>
</evidence>
<dbReference type="SMART" id="SM00842">
    <property type="entry name" value="FtsA"/>
    <property type="match status" value="1"/>
</dbReference>
<accession>A0A841QBJ3</accession>
<comment type="caution">
    <text evidence="12">The sequence shown here is derived from an EMBL/GenBank/DDBJ whole genome shotgun (WGS) entry which is preliminary data.</text>
</comment>
<dbReference type="Proteomes" id="UP000578000">
    <property type="component" value="Unassembled WGS sequence"/>
</dbReference>
<keyword evidence="6 8" id="KW-0472">Membrane</keyword>
<proteinExistence type="inferred from homology"/>
<keyword evidence="3 8" id="KW-0132">Cell division</keyword>
<dbReference type="PROSITE" id="PS51779">
    <property type="entry name" value="POTRA"/>
    <property type="match status" value="1"/>
</dbReference>
<dbReference type="SUPFAM" id="SSF53067">
    <property type="entry name" value="Actin-like ATPase domain"/>
    <property type="match status" value="2"/>
</dbReference>
<dbReference type="NCBIfam" id="TIGR01174">
    <property type="entry name" value="ftsA"/>
    <property type="match status" value="1"/>
</dbReference>
<evidence type="ECO:0000256" key="5">
    <source>
        <dbReference type="ARBA" id="ARBA00022989"/>
    </source>
</evidence>
<dbReference type="GO" id="GO:0009898">
    <property type="term" value="C:cytoplasmic side of plasma membrane"/>
    <property type="evidence" value="ECO:0007669"/>
    <property type="project" value="UniProtKB-UniRule"/>
</dbReference>
<evidence type="ECO:0000256" key="10">
    <source>
        <dbReference type="SAM" id="MobiDB-lite"/>
    </source>
</evidence>
<sequence>MKRPASRPSRTGLFLKRQKRLLRSVIGLMLLSGAGAAVYLAVPLPALQNQIAPLRDKLLGTSALRVTSIRVEGASLTSDAAIHAALNIAVGDPVLNFNVTRARENLTALPFIDHVSVERHLSGEIDVHITERPPYAVWQHQGHFILIDRQGQKVPDQGANDKDATAFAKLPLVVGDGANENAAALIDVLALEPDVKSHVTAAVRVSDRRWNLSLKDGATVLLPEGEEAPAIHRLARINATTQLLDRPVELIDMRLPDRLTIRERPPEPPAPPLRRQGMAQKAARTPPTIPSPPNPPRRKAEMNDTAHSPASPALNLSDRLHKKRSHSSVSPTLRMSGGETSLPLPPSERNKRPHTWRNGYSAVLDIGSTKITCLIGKGEPNGMLRVAGFGWRRSAGVRNGAITELQEAEAAIRATVAQAENMAERTIDKVVVNLSCGHPASRLFNVRWPIGGRVVTEADIRRVVTEGRVQATVQGRDVIHTLPIDFTVDDTEGVSDPRGHLCETLKARLHIIDAATTALLNLETVLSRAELRMEALVSSPLASGLSVLDRDERDLGTTVVDMGGGTTSFAVFGEGQILHTAQIGVGGLHVTRDIARGLGTSLDNAERLKTVYGSADLSSDVEDEILTVELLGNDVPHFEQISRAQLGRIIRPRMEETLELVREKLDGAGLGMAASGRIVLTGGGSLLDGIRPLAERILGVPVSVGRHSGPGFNRSVRLGRPKNIAGLPEDTAAAAGFATAAGLLFWAASAERPFSDVEFREAAPTGFLQKLVAFIRERV</sequence>
<evidence type="ECO:0000256" key="4">
    <source>
        <dbReference type="ARBA" id="ARBA00022692"/>
    </source>
</evidence>
<dbReference type="AlphaFoldDB" id="A0A841QBJ3"/>
<keyword evidence="7 8" id="KW-0131">Cell cycle</keyword>
<dbReference type="GO" id="GO:0043093">
    <property type="term" value="P:FtsZ-dependent cytokinesis"/>
    <property type="evidence" value="ECO:0007669"/>
    <property type="project" value="UniProtKB-UniRule"/>
</dbReference>
<dbReference type="Gene3D" id="3.10.20.310">
    <property type="entry name" value="membrane protein fhac"/>
    <property type="match status" value="1"/>
</dbReference>
<comment type="function">
    <text evidence="8">Essential cell division protein.</text>
</comment>
<organism evidence="12 13">
    <name type="scientific">Acetobacter lovaniensis</name>
    <dbReference type="NCBI Taxonomy" id="104100"/>
    <lineage>
        <taxon>Bacteria</taxon>
        <taxon>Pseudomonadati</taxon>
        <taxon>Pseudomonadota</taxon>
        <taxon>Alphaproteobacteria</taxon>
        <taxon>Acetobacterales</taxon>
        <taxon>Acetobacteraceae</taxon>
        <taxon>Acetobacter</taxon>
    </lineage>
</organism>
<dbReference type="InterPro" id="IPR043129">
    <property type="entry name" value="ATPase_NBD"/>
</dbReference>
<feature type="transmembrane region" description="Helical" evidence="8">
    <location>
        <begin position="21"/>
        <end position="42"/>
    </location>
</feature>
<dbReference type="InterPro" id="IPR013685">
    <property type="entry name" value="POTRA_FtsQ_type"/>
</dbReference>
<name>A0A841QBJ3_9PROT</name>
<dbReference type="EMBL" id="JACHIE010000002">
    <property type="protein sequence ID" value="MBB6456139.1"/>
    <property type="molecule type" value="Genomic_DNA"/>
</dbReference>
<keyword evidence="8" id="KW-0997">Cell inner membrane</keyword>
<dbReference type="InterPro" id="IPR020823">
    <property type="entry name" value="Cell_div_FtsA"/>
</dbReference>
<feature type="domain" description="POTRA" evidence="11">
    <location>
        <begin position="64"/>
        <end position="132"/>
    </location>
</feature>
<feature type="region of interest" description="Disordered" evidence="10">
    <location>
        <begin position="259"/>
        <end position="355"/>
    </location>
</feature>
<evidence type="ECO:0000259" key="11">
    <source>
        <dbReference type="PROSITE" id="PS51779"/>
    </source>
</evidence>
<keyword evidence="4 8" id="KW-0812">Transmembrane</keyword>
<comment type="similarity">
    <text evidence="8">Belongs to the FtsQ/DivIB family. FtsQ subfamily.</text>
</comment>
<dbReference type="PANTHER" id="PTHR32432:SF4">
    <property type="entry name" value="CELL DIVISION PROTEIN FTSA"/>
    <property type="match status" value="1"/>
</dbReference>
<evidence type="ECO:0000256" key="8">
    <source>
        <dbReference type="HAMAP-Rule" id="MF_00911"/>
    </source>
</evidence>
<keyword evidence="2 8" id="KW-1003">Cell membrane</keyword>
<dbReference type="Pfam" id="PF02491">
    <property type="entry name" value="SHS2_FTSA"/>
    <property type="match status" value="1"/>
</dbReference>
<dbReference type="InterPro" id="IPR005548">
    <property type="entry name" value="Cell_div_FtsQ/DivIB_C"/>
</dbReference>
<dbReference type="GO" id="GO:0032153">
    <property type="term" value="C:cell division site"/>
    <property type="evidence" value="ECO:0007669"/>
    <property type="project" value="UniProtKB-UniRule"/>
</dbReference>
<evidence type="ECO:0000256" key="9">
    <source>
        <dbReference type="HAMAP-Rule" id="MF_02033"/>
    </source>
</evidence>
<evidence type="ECO:0000256" key="2">
    <source>
        <dbReference type="ARBA" id="ARBA00022475"/>
    </source>
</evidence>
<reference evidence="12 13" key="1">
    <citation type="submission" date="2020-08" db="EMBL/GenBank/DDBJ databases">
        <title>Genomic Encyclopedia of Type Strains, Phase IV (KMG-IV): sequencing the most valuable type-strain genomes for metagenomic binning, comparative biology and taxonomic classification.</title>
        <authorList>
            <person name="Goeker M."/>
        </authorList>
    </citation>
    <scope>NUCLEOTIDE SEQUENCE [LARGE SCALE GENOMIC DNA]</scope>
    <source>
        <strain evidence="12 13">DSM 4491</strain>
    </source>
</reference>
<dbReference type="HAMAP" id="MF_00911">
    <property type="entry name" value="FtsQ_subfam"/>
    <property type="match status" value="1"/>
</dbReference>
<evidence type="ECO:0000313" key="13">
    <source>
        <dbReference type="Proteomes" id="UP000578000"/>
    </source>
</evidence>
<keyword evidence="13" id="KW-1185">Reference proteome</keyword>
<dbReference type="InterPro" id="IPR026579">
    <property type="entry name" value="FtsQ"/>
</dbReference>
<comment type="function">
    <text evidence="9">Cell division protein that is involved in the assembly of the Z ring. May serve as a membrane anchor for the Z ring.</text>
</comment>
<dbReference type="Pfam" id="PF14450">
    <property type="entry name" value="FtsA"/>
    <property type="match status" value="1"/>
</dbReference>
<dbReference type="InterPro" id="IPR034746">
    <property type="entry name" value="POTRA"/>
</dbReference>
<dbReference type="PANTHER" id="PTHR32432">
    <property type="entry name" value="CELL DIVISION PROTEIN FTSA-RELATED"/>
    <property type="match status" value="1"/>
</dbReference>
<dbReference type="InterPro" id="IPR050696">
    <property type="entry name" value="FtsA/MreB"/>
</dbReference>
<dbReference type="Gene3D" id="3.40.50.11690">
    <property type="entry name" value="Cell division protein FtsQ/DivIB"/>
    <property type="match status" value="1"/>
</dbReference>
<keyword evidence="5 8" id="KW-1133">Transmembrane helix</keyword>
<dbReference type="Pfam" id="PF08478">
    <property type="entry name" value="POTRA_1"/>
    <property type="match status" value="1"/>
</dbReference>
<protein>
    <recommendedName>
        <fullName evidence="8 9">Multifunctional fusion protein</fullName>
    </recommendedName>
    <domain>
        <recommendedName>
            <fullName evidence="8">Cell division protein FtsQ</fullName>
        </recommendedName>
    </domain>
    <domain>
        <recommendedName>
            <fullName evidence="9">Cell division protein FtsA</fullName>
        </recommendedName>
    </domain>
</protein>
<gene>
    <name evidence="8" type="primary">ftsQ</name>
    <name evidence="9" type="synonym">ftsA</name>
    <name evidence="12" type="ORF">HNR55_000706</name>
</gene>
<dbReference type="CDD" id="cd24048">
    <property type="entry name" value="ASKHA_NBD_FtsA"/>
    <property type="match status" value="1"/>
</dbReference>
<comment type="subunit">
    <text evidence="9">Self-interacts. Interacts with FtsZ.</text>
</comment>
<evidence type="ECO:0000256" key="6">
    <source>
        <dbReference type="ARBA" id="ARBA00023136"/>
    </source>
</evidence>
<dbReference type="Pfam" id="PF03799">
    <property type="entry name" value="FtsQ_DivIB_C"/>
    <property type="match status" value="1"/>
</dbReference>
<evidence type="ECO:0000256" key="1">
    <source>
        <dbReference type="ARBA" id="ARBA00004370"/>
    </source>
</evidence>